<evidence type="ECO:0000313" key="2">
    <source>
        <dbReference type="EMBL" id="KAK0494277.1"/>
    </source>
</evidence>
<feature type="region of interest" description="Disordered" evidence="1">
    <location>
        <begin position="57"/>
        <end position="78"/>
    </location>
</feature>
<dbReference type="Proteomes" id="UP001175228">
    <property type="component" value="Unassembled WGS sequence"/>
</dbReference>
<dbReference type="AlphaFoldDB" id="A0AA39ULI0"/>
<proteinExistence type="predicted"/>
<accession>A0AA39ULI0</accession>
<gene>
    <name evidence="2" type="ORF">EDD18DRAFT_1355663</name>
</gene>
<reference evidence="2" key="1">
    <citation type="submission" date="2023-06" db="EMBL/GenBank/DDBJ databases">
        <authorList>
            <consortium name="Lawrence Berkeley National Laboratory"/>
            <person name="Ahrendt S."/>
            <person name="Sahu N."/>
            <person name="Indic B."/>
            <person name="Wong-Bajracharya J."/>
            <person name="Merenyi Z."/>
            <person name="Ke H.-M."/>
            <person name="Monk M."/>
            <person name="Kocsube S."/>
            <person name="Drula E."/>
            <person name="Lipzen A."/>
            <person name="Balint B."/>
            <person name="Henrissat B."/>
            <person name="Andreopoulos B."/>
            <person name="Martin F.M."/>
            <person name="Harder C.B."/>
            <person name="Rigling D."/>
            <person name="Ford K.L."/>
            <person name="Foster G.D."/>
            <person name="Pangilinan J."/>
            <person name="Papanicolaou A."/>
            <person name="Barry K."/>
            <person name="LaButti K."/>
            <person name="Viragh M."/>
            <person name="Koriabine M."/>
            <person name="Yan M."/>
            <person name="Riley R."/>
            <person name="Champramary S."/>
            <person name="Plett K.L."/>
            <person name="Tsai I.J."/>
            <person name="Slot J."/>
            <person name="Sipos G."/>
            <person name="Plett J."/>
            <person name="Nagy L.G."/>
            <person name="Grigoriev I.V."/>
        </authorList>
    </citation>
    <scope>NUCLEOTIDE SEQUENCE</scope>
    <source>
        <strain evidence="2">HWK02</strain>
    </source>
</reference>
<organism evidence="2 3">
    <name type="scientific">Armillaria luteobubalina</name>
    <dbReference type="NCBI Taxonomy" id="153913"/>
    <lineage>
        <taxon>Eukaryota</taxon>
        <taxon>Fungi</taxon>
        <taxon>Dikarya</taxon>
        <taxon>Basidiomycota</taxon>
        <taxon>Agaricomycotina</taxon>
        <taxon>Agaricomycetes</taxon>
        <taxon>Agaricomycetidae</taxon>
        <taxon>Agaricales</taxon>
        <taxon>Marasmiineae</taxon>
        <taxon>Physalacriaceae</taxon>
        <taxon>Armillaria</taxon>
    </lineage>
</organism>
<evidence type="ECO:0000256" key="1">
    <source>
        <dbReference type="SAM" id="MobiDB-lite"/>
    </source>
</evidence>
<dbReference type="EMBL" id="JAUEPU010000021">
    <property type="protein sequence ID" value="KAK0494277.1"/>
    <property type="molecule type" value="Genomic_DNA"/>
</dbReference>
<sequence length="252" mass="29032">MSSESEVVFKHFTLNYQSLRSYTSASTVLNLKLTNIGDSFSFERCPLPSTSPVTNVLGKRGRRLPPEPVAPPQSVTPQLDPMEQCLSPTWNPSALDPPPIQYWCLDHWLLNSRFRVQYNNLKITALVHYNLTLHEIVCIRDDTPLRPILDPSRVLAIHPKVRHYDLFLVISGEHCGKWVRSVRFHKRSPTDSSDLDWTVVIVIPRAPFMQDDVTDETLTLHSSTMTIADETKISWQLNLQLRKRLREDPWSH</sequence>
<evidence type="ECO:0000313" key="3">
    <source>
        <dbReference type="Proteomes" id="UP001175228"/>
    </source>
</evidence>
<comment type="caution">
    <text evidence="2">The sequence shown here is derived from an EMBL/GenBank/DDBJ whole genome shotgun (WGS) entry which is preliminary data.</text>
</comment>
<protein>
    <submittedName>
        <fullName evidence="2">Uncharacterized protein</fullName>
    </submittedName>
</protein>
<keyword evidence="3" id="KW-1185">Reference proteome</keyword>
<name>A0AA39ULI0_9AGAR</name>